<feature type="coiled-coil region" evidence="1">
    <location>
        <begin position="356"/>
        <end position="432"/>
    </location>
</feature>
<comment type="caution">
    <text evidence="2">The sequence shown here is derived from an EMBL/GenBank/DDBJ whole genome shotgun (WGS) entry which is preliminary data.</text>
</comment>
<dbReference type="PANTHER" id="PTHR11439:SF495">
    <property type="entry name" value="REVERSE TRANSCRIPTASE, RNA-DEPENDENT DNA POLYMERASE-RELATED"/>
    <property type="match status" value="1"/>
</dbReference>
<evidence type="ECO:0000256" key="1">
    <source>
        <dbReference type="SAM" id="Coils"/>
    </source>
</evidence>
<reference evidence="2" key="1">
    <citation type="journal article" date="2019" name="Sci. Rep.">
        <title>Draft genome of Tanacetum cinerariifolium, the natural source of mosquito coil.</title>
        <authorList>
            <person name="Yamashiro T."/>
            <person name="Shiraishi A."/>
            <person name="Satake H."/>
            <person name="Nakayama K."/>
        </authorList>
    </citation>
    <scope>NUCLEOTIDE SEQUENCE</scope>
</reference>
<name>A0A6L2JZ53_TANCI</name>
<gene>
    <name evidence="2" type="ORF">Tci_013103</name>
</gene>
<dbReference type="EMBL" id="BKCJ010001395">
    <property type="protein sequence ID" value="GEU41125.1"/>
    <property type="molecule type" value="Genomic_DNA"/>
</dbReference>
<keyword evidence="1" id="KW-0175">Coiled coil</keyword>
<sequence length="989" mass="112944">MEARSTTTLTALLPILNPWEYDLWLMWIEQYFLTTDYSLWEVIKNGNKVLKRTIGIVEHIYEPTSAEEKLDKKNEMKARGTLLMALLNKDRLKFHSYQDTKLLMEAIEKRYGGNEESKKVQRTLLNQLEIQGEVIEQEDMNLKLLRSLPSEWKSHALIWRNKVDKETISLDDLYNNIKIYEFELIGSSSTSQNPQNIAFVSSNSTNNTSNTNEANNTAFGVSTAHSQGNSVNSTSVDYLSDAVICAFLASQPNSPQLAREDLKQIDLDDIEEIDLHWEMAMLTIRARRYKAKEENPTNYALMALTSSGSSFSSDSEVDSCSRTCKKAYATPKEQYDSLSLDFKKSQFNLVSYKAGLQSVEERLAHYKKNEVVFEEKINILNLEVKLRDNVLVENIKKLEKAEKERDELKLTLEKFQNSSKSLNNLLENQENIKSRSDKGYYVVPPPYTENSIPPKPDLMFIDEQVENYDGGFVSFGDGKGRISSKGKIKTETLDFDDVYFCKELKYNLFSMSQMCDKKNNVLFTDTECLVLSFNFKLLDESQVLLRVPRKDNIYSVDLKNVVPTGGTKDNIVTDQAEKKKEPEQEYILIPICTSDPLLSQGHKDNAVDVGKKTKHINSTNSFNIVVSPVNTAGPSFSNTALPLHINAAGTPVSTNAFEEHPFEQFYPFKNAFSLPHVPIVTPINDTEIFGNAYDDETVEEKVDMNNVDSSYTIPDAPLTKFLKDHPKDQVIGSIETPVQTRQMTKINEEHGLQVQQKSDGIFISQEKYVADILKKFNFTTVKTTSILIEPNKALVKDAEAEDVDMHLYRSMIGSLMYLTTSRPDITFAVCACARFQVTLKTSHLHAVKRIFRYLRGHAKLGLWCPRDSLFDLEAYYDSDYARASLDRKFTIAGCQFLGKWLISWQCKKQTIVVHSTIEAEYVTAASYRGQVLWIQNQTLDYGFNLMSTKIYIDNESTICVVKNPVFHSKTKHIEIRHHFIRDSYEKKLI</sequence>
<evidence type="ECO:0000313" key="2">
    <source>
        <dbReference type="EMBL" id="GEU41125.1"/>
    </source>
</evidence>
<dbReference type="AlphaFoldDB" id="A0A6L2JZ53"/>
<dbReference type="CDD" id="cd09272">
    <property type="entry name" value="RNase_HI_RT_Ty1"/>
    <property type="match status" value="1"/>
</dbReference>
<proteinExistence type="predicted"/>
<dbReference type="PANTHER" id="PTHR11439">
    <property type="entry name" value="GAG-POL-RELATED RETROTRANSPOSON"/>
    <property type="match status" value="1"/>
</dbReference>
<accession>A0A6L2JZ53</accession>
<organism evidence="2">
    <name type="scientific">Tanacetum cinerariifolium</name>
    <name type="common">Dalmatian daisy</name>
    <name type="synonym">Chrysanthemum cinerariifolium</name>
    <dbReference type="NCBI Taxonomy" id="118510"/>
    <lineage>
        <taxon>Eukaryota</taxon>
        <taxon>Viridiplantae</taxon>
        <taxon>Streptophyta</taxon>
        <taxon>Embryophyta</taxon>
        <taxon>Tracheophyta</taxon>
        <taxon>Spermatophyta</taxon>
        <taxon>Magnoliopsida</taxon>
        <taxon>eudicotyledons</taxon>
        <taxon>Gunneridae</taxon>
        <taxon>Pentapetalae</taxon>
        <taxon>asterids</taxon>
        <taxon>campanulids</taxon>
        <taxon>Asterales</taxon>
        <taxon>Asteraceae</taxon>
        <taxon>Asteroideae</taxon>
        <taxon>Anthemideae</taxon>
        <taxon>Anthemidinae</taxon>
        <taxon>Tanacetum</taxon>
    </lineage>
</organism>
<protein>
    <submittedName>
        <fullName evidence="2">Uncharacterized protein</fullName>
    </submittedName>
</protein>